<dbReference type="InterPro" id="IPR034984">
    <property type="entry name" value="Imelysin-like_IPPA"/>
</dbReference>
<dbReference type="Pfam" id="PF09375">
    <property type="entry name" value="Peptidase_M75"/>
    <property type="match status" value="1"/>
</dbReference>
<evidence type="ECO:0000256" key="2">
    <source>
        <dbReference type="ARBA" id="ARBA00022729"/>
    </source>
</evidence>
<reference evidence="4 5" key="1">
    <citation type="submission" date="2018-11" db="EMBL/GenBank/DDBJ databases">
        <title>Genomic Encyclopedia of Type Strains, Phase IV (KMG-IV): sequencing the most valuable type-strain genomes for metagenomic binning, comparative biology and taxonomic classification.</title>
        <authorList>
            <person name="Goeker M."/>
        </authorList>
    </citation>
    <scope>NUCLEOTIDE SEQUENCE [LARGE SCALE GENOMIC DNA]</scope>
    <source>
        <strain evidence="4 5">DSM 100316</strain>
    </source>
</reference>
<dbReference type="AlphaFoldDB" id="A0A3N2DJV8"/>
<proteinExistence type="predicted"/>
<protein>
    <recommendedName>
        <fullName evidence="3">Imelysin-like domain-containing protein</fullName>
    </recommendedName>
</protein>
<sequence length="381" mass="42622">MPTLPKKLLLKHGLIVTALSITIAGCSKQPTPEQTLINTELDRVIVPIHQHFEEQTAQLSQQATAFCSDQRNPDSLETLREQWLLSMQSWQQVMAIDFGPIKEHNQAWKIQFWPDKKNLIKQKTLKLLASDSKIDGDKIEKASVVIQGLSATEYLLYDRQSLVNAESDFNSLYDTSTTQGQRRCDMLMAVTDHSHRVAQHMAERWVGNDEEQGYADIYRSFGEDNVDYPTANDAIGTLIQSMVSSLEKIKKDKIGGPLGYNAKTKLVRPYLVEAWRSQQSLQLIDANLEAIDQLLNAGLLEYISAKPGGAELAAKIKQQLADTQFAASVIKQSLFEAVNDADGKAQTEDLYRQVTLLLRLLKKETVDTLGITLGFNSNDGD</sequence>
<evidence type="ECO:0000256" key="1">
    <source>
        <dbReference type="ARBA" id="ARBA00004196"/>
    </source>
</evidence>
<evidence type="ECO:0000313" key="5">
    <source>
        <dbReference type="Proteomes" id="UP000275394"/>
    </source>
</evidence>
<keyword evidence="5" id="KW-1185">Reference proteome</keyword>
<accession>A0A3N2DJV8</accession>
<dbReference type="RefSeq" id="WP_123712952.1">
    <property type="nucleotide sequence ID" value="NZ_RKHR01000005.1"/>
</dbReference>
<dbReference type="PROSITE" id="PS51257">
    <property type="entry name" value="PROKAR_LIPOPROTEIN"/>
    <property type="match status" value="1"/>
</dbReference>
<comment type="subcellular location">
    <subcellularLocation>
        <location evidence="1">Cell envelope</location>
    </subcellularLocation>
</comment>
<dbReference type="OrthoDB" id="5729110at2"/>
<dbReference type="InterPro" id="IPR038352">
    <property type="entry name" value="Imelysin_sf"/>
</dbReference>
<keyword evidence="2" id="KW-0732">Signal</keyword>
<dbReference type="EMBL" id="RKHR01000005">
    <property type="protein sequence ID" value="ROR99951.1"/>
    <property type="molecule type" value="Genomic_DNA"/>
</dbReference>
<dbReference type="GO" id="GO:0030313">
    <property type="term" value="C:cell envelope"/>
    <property type="evidence" value="ECO:0007669"/>
    <property type="project" value="UniProtKB-SubCell"/>
</dbReference>
<dbReference type="InterPro" id="IPR018976">
    <property type="entry name" value="Imelysin-like"/>
</dbReference>
<gene>
    <name evidence="4" type="ORF">EDC56_2586</name>
</gene>
<evidence type="ECO:0000313" key="4">
    <source>
        <dbReference type="EMBL" id="ROR99951.1"/>
    </source>
</evidence>
<evidence type="ECO:0000259" key="3">
    <source>
        <dbReference type="Pfam" id="PF09375"/>
    </source>
</evidence>
<dbReference type="CDD" id="cd14659">
    <property type="entry name" value="Imelysin-like_IPPA"/>
    <property type="match status" value="1"/>
</dbReference>
<name>A0A3N2DJV8_9GAMM</name>
<feature type="domain" description="Imelysin-like" evidence="3">
    <location>
        <begin position="45"/>
        <end position="360"/>
    </location>
</feature>
<dbReference type="Gene3D" id="1.20.1420.20">
    <property type="entry name" value="M75 peptidase, HXXE motif"/>
    <property type="match status" value="1"/>
</dbReference>
<organism evidence="4 5">
    <name type="scientific">Sinobacterium caligoides</name>
    <dbReference type="NCBI Taxonomy" id="933926"/>
    <lineage>
        <taxon>Bacteria</taxon>
        <taxon>Pseudomonadati</taxon>
        <taxon>Pseudomonadota</taxon>
        <taxon>Gammaproteobacteria</taxon>
        <taxon>Cellvibrionales</taxon>
        <taxon>Spongiibacteraceae</taxon>
        <taxon>Sinobacterium</taxon>
    </lineage>
</organism>
<comment type="caution">
    <text evidence="4">The sequence shown here is derived from an EMBL/GenBank/DDBJ whole genome shotgun (WGS) entry which is preliminary data.</text>
</comment>
<dbReference type="Proteomes" id="UP000275394">
    <property type="component" value="Unassembled WGS sequence"/>
</dbReference>